<feature type="transmembrane region" description="Helical" evidence="1">
    <location>
        <begin position="12"/>
        <end position="32"/>
    </location>
</feature>
<dbReference type="Proteomes" id="UP000218934">
    <property type="component" value="Unassembled WGS sequence"/>
</dbReference>
<evidence type="ECO:0000256" key="1">
    <source>
        <dbReference type="SAM" id="Phobius"/>
    </source>
</evidence>
<evidence type="ECO:0000313" key="3">
    <source>
        <dbReference type="Proteomes" id="UP000218934"/>
    </source>
</evidence>
<accession>A0A2A4FSQ1</accession>
<dbReference type="EMBL" id="NWUF01000012">
    <property type="protein sequence ID" value="PCE41765.1"/>
    <property type="molecule type" value="Genomic_DNA"/>
</dbReference>
<keyword evidence="1" id="KW-1133">Transmembrane helix</keyword>
<protein>
    <submittedName>
        <fullName evidence="2">Uncharacterized protein</fullName>
    </submittedName>
</protein>
<name>A0A2A4FSQ1_9SPHN</name>
<keyword evidence="1" id="KW-0812">Transmembrane</keyword>
<keyword evidence="3" id="KW-1185">Reference proteome</keyword>
<keyword evidence="1" id="KW-0472">Membrane</keyword>
<dbReference type="KEGG" id="rdi:CMV14_19150"/>
<organism evidence="2 3">
    <name type="scientific">Rhizorhabdus dicambivorans</name>
    <dbReference type="NCBI Taxonomy" id="1850238"/>
    <lineage>
        <taxon>Bacteria</taxon>
        <taxon>Pseudomonadati</taxon>
        <taxon>Pseudomonadota</taxon>
        <taxon>Alphaproteobacteria</taxon>
        <taxon>Sphingomonadales</taxon>
        <taxon>Sphingomonadaceae</taxon>
        <taxon>Rhizorhabdus</taxon>
    </lineage>
</organism>
<sequence length="248" mass="27580">MTDWGAFANQWQTLISSGLAILAALIGAGFVYHQTRQARRFELDRLGRRHAAARSTLPLVLSSIMEYARTVARDLRRLYLAAPGNHIEREALIAWEIPPLPQGETAALAEVIEAASNEVAEVIADLLGRLQVQVGRLRGLHADVVAGTAGRRNILKSEIEEYIQDIADIHARCELLLDYARREADTVQPMPLAADKLRALFLMGFHEGAFDNVKATITRRGPGVLPSTMSVWRRAWNRIAAIWKARSE</sequence>
<proteinExistence type="predicted"/>
<gene>
    <name evidence="2" type="ORF">COO09_13490</name>
</gene>
<reference evidence="2 3" key="1">
    <citation type="submission" date="2017-09" db="EMBL/GenBank/DDBJ databases">
        <title>The Catabolism of 3,6-Dichlorosalicylic acid is Initiated by the Cytochrome P450 Monooxygenase DsmABC in Rhizorhabdus dicambivorans Ndbn-20.</title>
        <authorList>
            <person name="Na L."/>
        </authorList>
    </citation>
    <scope>NUCLEOTIDE SEQUENCE [LARGE SCALE GENOMIC DNA]</scope>
    <source>
        <strain evidence="2 3">Ndbn-20m</strain>
    </source>
</reference>
<dbReference type="AlphaFoldDB" id="A0A2A4FSQ1"/>
<evidence type="ECO:0000313" key="2">
    <source>
        <dbReference type="EMBL" id="PCE41765.1"/>
    </source>
</evidence>
<comment type="caution">
    <text evidence="2">The sequence shown here is derived from an EMBL/GenBank/DDBJ whole genome shotgun (WGS) entry which is preliminary data.</text>
</comment>